<dbReference type="KEGG" id="msk:MSUIS_05660"/>
<evidence type="ECO:0000313" key="2">
    <source>
        <dbReference type="EMBL" id="CBZ40659.1"/>
    </source>
</evidence>
<feature type="region of interest" description="Disordered" evidence="1">
    <location>
        <begin position="34"/>
        <end position="140"/>
    </location>
</feature>
<dbReference type="EMBL" id="FQ790233">
    <property type="protein sequence ID" value="CBZ40659.1"/>
    <property type="molecule type" value="Genomic_DNA"/>
</dbReference>
<dbReference type="Proteomes" id="UP000008645">
    <property type="component" value="Chromosome"/>
</dbReference>
<feature type="compositionally biased region" description="Polar residues" evidence="1">
    <location>
        <begin position="34"/>
        <end position="67"/>
    </location>
</feature>
<feature type="compositionally biased region" description="Low complexity" evidence="1">
    <location>
        <begin position="70"/>
        <end position="89"/>
    </location>
</feature>
<dbReference type="HOGENOM" id="CLU_1832965_0_0_14"/>
<reference evidence="2 3" key="1">
    <citation type="journal article" date="2011" name="J. Bacteriol.">
        <title>Complete genome sequence of the hemotrophic Mycoplasma suis strain KI3806.</title>
        <authorList>
            <person name="Oehlerking J."/>
            <person name="Kube M."/>
            <person name="Felder K.M."/>
            <person name="Matter D."/>
            <person name="Wittenbrink M.M."/>
            <person name="Schwarzenbach S."/>
            <person name="Kramer M.M."/>
            <person name="Hoelzle K."/>
            <person name="Hoelzle L.E."/>
        </authorList>
    </citation>
    <scope>NUCLEOTIDE SEQUENCE [LARGE SCALE GENOMIC DNA]</scope>
    <source>
        <strain evidence="3">KI_3806</strain>
    </source>
</reference>
<accession>F0V1X8</accession>
<protein>
    <submittedName>
        <fullName evidence="2">Uncharacterized protein</fullName>
    </submittedName>
</protein>
<dbReference type="RefSeq" id="WP_013609262.1">
    <property type="nucleotide sequence ID" value="NC_015153.1"/>
</dbReference>
<evidence type="ECO:0000313" key="3">
    <source>
        <dbReference type="Proteomes" id="UP000008645"/>
    </source>
</evidence>
<dbReference type="AlphaFoldDB" id="F0V1X8"/>
<name>F0V1X8_MYCS3</name>
<sequence length="140" mass="14601">MTFWVKGLVSALTLFSAGGVAGSYLVINPSVNIPETPTSLGVESSEAGQTADNHSNQNSSGTGTQEQKGSEGSSPISSSLQSSSLSSNSEVHNQGTDSESQSSRSRNTNVRQLGNTTSFQGGNEDKDPYPSGEFDFLFSL</sequence>
<feature type="compositionally biased region" description="Polar residues" evidence="1">
    <location>
        <begin position="90"/>
        <end position="121"/>
    </location>
</feature>
<gene>
    <name evidence="2" type="ORF">MSUIS_05660</name>
</gene>
<proteinExistence type="predicted"/>
<evidence type="ECO:0000256" key="1">
    <source>
        <dbReference type="SAM" id="MobiDB-lite"/>
    </source>
</evidence>
<organism evidence="2 3">
    <name type="scientific">Mycoplasma suis (strain KI_3806)</name>
    <dbReference type="NCBI Taxonomy" id="708248"/>
    <lineage>
        <taxon>Bacteria</taxon>
        <taxon>Bacillati</taxon>
        <taxon>Mycoplasmatota</taxon>
        <taxon>Mollicutes</taxon>
        <taxon>Mycoplasmataceae</taxon>
        <taxon>Mycoplasma</taxon>
    </lineage>
</organism>